<dbReference type="KEGG" id="aswu:HUW51_17425"/>
<accession>A0A7G7GB82</accession>
<reference evidence="1 2" key="1">
    <citation type="journal article" date="2018" name="Int. J. Syst. Evol. Microbiol.">
        <title>Adhaeribacter swui sp. nov., isolated from wet mud.</title>
        <authorList>
            <person name="Kim D.U."/>
            <person name="Kim K.W."/>
            <person name="Kang M.S."/>
            <person name="Kim J.Y."/>
            <person name="Jang J.H."/>
            <person name="Kim M.K."/>
        </authorList>
    </citation>
    <scope>NUCLEOTIDE SEQUENCE [LARGE SCALE GENOMIC DNA]</scope>
    <source>
        <strain evidence="1 2">KCTC 52873</strain>
    </source>
</reference>
<dbReference type="EMBL" id="CP055156">
    <property type="protein sequence ID" value="QNF34416.1"/>
    <property type="molecule type" value="Genomic_DNA"/>
</dbReference>
<organism evidence="1 2">
    <name type="scientific">Adhaeribacter swui</name>
    <dbReference type="NCBI Taxonomy" id="2086471"/>
    <lineage>
        <taxon>Bacteria</taxon>
        <taxon>Pseudomonadati</taxon>
        <taxon>Bacteroidota</taxon>
        <taxon>Cytophagia</taxon>
        <taxon>Cytophagales</taxon>
        <taxon>Hymenobacteraceae</taxon>
        <taxon>Adhaeribacter</taxon>
    </lineage>
</organism>
<dbReference type="Proteomes" id="UP000515237">
    <property type="component" value="Chromosome"/>
</dbReference>
<evidence type="ECO:0000313" key="1">
    <source>
        <dbReference type="EMBL" id="QNF34416.1"/>
    </source>
</evidence>
<dbReference type="RefSeq" id="WP_185270897.1">
    <property type="nucleotide sequence ID" value="NZ_CP055156.1"/>
</dbReference>
<keyword evidence="2" id="KW-1185">Reference proteome</keyword>
<dbReference type="AlphaFoldDB" id="A0A7G7GB82"/>
<proteinExistence type="predicted"/>
<name>A0A7G7GB82_9BACT</name>
<evidence type="ECO:0000313" key="2">
    <source>
        <dbReference type="Proteomes" id="UP000515237"/>
    </source>
</evidence>
<protein>
    <recommendedName>
        <fullName evidence="3">Peptidase M48 domain-containing protein</fullName>
    </recommendedName>
</protein>
<gene>
    <name evidence="1" type="ORF">HUW51_17425</name>
</gene>
<sequence>MKVIPSSESVKNRIEASLLRIINNCGEHLKKQIVSLPIIVTDDKKAEEIYSDNFNLFKKAYSEGFGGVKGNITYNGNKYHLIVLNISNIEKLHLTDQELDGVFSHELGHIFNENPKREMPSILKGNTMNEIDNAKTILLKEAEVYADFFSKLTLTSDGLISSIDKYLASGICLNRDLFTERVEKLNSDEEFIGSLKFVN</sequence>
<evidence type="ECO:0008006" key="3">
    <source>
        <dbReference type="Google" id="ProtNLM"/>
    </source>
</evidence>